<name>A0AAP0AYJ2_9ASPA</name>
<organism evidence="1 2">
    <name type="scientific">Platanthera zijinensis</name>
    <dbReference type="NCBI Taxonomy" id="2320716"/>
    <lineage>
        <taxon>Eukaryota</taxon>
        <taxon>Viridiplantae</taxon>
        <taxon>Streptophyta</taxon>
        <taxon>Embryophyta</taxon>
        <taxon>Tracheophyta</taxon>
        <taxon>Spermatophyta</taxon>
        <taxon>Magnoliopsida</taxon>
        <taxon>Liliopsida</taxon>
        <taxon>Asparagales</taxon>
        <taxon>Orchidaceae</taxon>
        <taxon>Orchidoideae</taxon>
        <taxon>Orchideae</taxon>
        <taxon>Orchidinae</taxon>
        <taxon>Platanthera</taxon>
    </lineage>
</organism>
<keyword evidence="2" id="KW-1185">Reference proteome</keyword>
<sequence length="127" mass="14246">MATSLFRRASPNLATVFSHPFISFSAESSFQPTPSVPRFSFGASMELMAVPKKKVLLFQPEDLYTVTCCFIDEELLASIYFSSSERNKEWPQSSKTNPSDCSVSIIEYQEWLIALRSLAKLVGGHLK</sequence>
<accession>A0AAP0AYJ2</accession>
<dbReference type="EMBL" id="JBBWWQ010000019">
    <property type="protein sequence ID" value="KAK8919256.1"/>
    <property type="molecule type" value="Genomic_DNA"/>
</dbReference>
<gene>
    <name evidence="1" type="ORF">KSP39_PZI022113</name>
</gene>
<proteinExistence type="predicted"/>
<dbReference type="AlphaFoldDB" id="A0AAP0AYJ2"/>
<dbReference type="Proteomes" id="UP001418222">
    <property type="component" value="Unassembled WGS sequence"/>
</dbReference>
<comment type="caution">
    <text evidence="1">The sequence shown here is derived from an EMBL/GenBank/DDBJ whole genome shotgun (WGS) entry which is preliminary data.</text>
</comment>
<evidence type="ECO:0000313" key="1">
    <source>
        <dbReference type="EMBL" id="KAK8919256.1"/>
    </source>
</evidence>
<evidence type="ECO:0000313" key="2">
    <source>
        <dbReference type="Proteomes" id="UP001418222"/>
    </source>
</evidence>
<protein>
    <submittedName>
        <fullName evidence="1">Uncharacterized protein</fullName>
    </submittedName>
</protein>
<reference evidence="1 2" key="1">
    <citation type="journal article" date="2022" name="Nat. Plants">
        <title>Genomes of leafy and leafless Platanthera orchids illuminate the evolution of mycoheterotrophy.</title>
        <authorList>
            <person name="Li M.H."/>
            <person name="Liu K.W."/>
            <person name="Li Z."/>
            <person name="Lu H.C."/>
            <person name="Ye Q.L."/>
            <person name="Zhang D."/>
            <person name="Wang J.Y."/>
            <person name="Li Y.F."/>
            <person name="Zhong Z.M."/>
            <person name="Liu X."/>
            <person name="Yu X."/>
            <person name="Liu D.K."/>
            <person name="Tu X.D."/>
            <person name="Liu B."/>
            <person name="Hao Y."/>
            <person name="Liao X.Y."/>
            <person name="Jiang Y.T."/>
            <person name="Sun W.H."/>
            <person name="Chen J."/>
            <person name="Chen Y.Q."/>
            <person name="Ai Y."/>
            <person name="Zhai J.W."/>
            <person name="Wu S.S."/>
            <person name="Zhou Z."/>
            <person name="Hsiao Y.Y."/>
            <person name="Wu W.L."/>
            <person name="Chen Y.Y."/>
            <person name="Lin Y.F."/>
            <person name="Hsu J.L."/>
            <person name="Li C.Y."/>
            <person name="Wang Z.W."/>
            <person name="Zhao X."/>
            <person name="Zhong W.Y."/>
            <person name="Ma X.K."/>
            <person name="Ma L."/>
            <person name="Huang J."/>
            <person name="Chen G.Z."/>
            <person name="Huang M.Z."/>
            <person name="Huang L."/>
            <person name="Peng D.H."/>
            <person name="Luo Y.B."/>
            <person name="Zou S.Q."/>
            <person name="Chen S.P."/>
            <person name="Lan S."/>
            <person name="Tsai W.C."/>
            <person name="Van de Peer Y."/>
            <person name="Liu Z.J."/>
        </authorList>
    </citation>
    <scope>NUCLEOTIDE SEQUENCE [LARGE SCALE GENOMIC DNA]</scope>
    <source>
        <strain evidence="1">Lor287</strain>
    </source>
</reference>